<feature type="region of interest" description="Disordered" evidence="1">
    <location>
        <begin position="372"/>
        <end position="391"/>
    </location>
</feature>
<proteinExistence type="predicted"/>
<dbReference type="EMBL" id="KB744174">
    <property type="protein sequence ID" value="EOA95792.1"/>
    <property type="molecule type" value="Genomic_DNA"/>
</dbReference>
<feature type="region of interest" description="Disordered" evidence="1">
    <location>
        <begin position="58"/>
        <end position="157"/>
    </location>
</feature>
<reference evidence="3" key="1">
    <citation type="journal article" date="2013" name="Nat. Genet.">
        <title>The duck genome and transcriptome provide insight into an avian influenza virus reservoir species.</title>
        <authorList>
            <person name="Huang Y."/>
            <person name="Li Y."/>
            <person name="Burt D.W."/>
            <person name="Chen H."/>
            <person name="Zhang Y."/>
            <person name="Qian W."/>
            <person name="Kim H."/>
            <person name="Gan S."/>
            <person name="Zhao Y."/>
            <person name="Li J."/>
            <person name="Yi K."/>
            <person name="Feng H."/>
            <person name="Zhu P."/>
            <person name="Li B."/>
            <person name="Liu Q."/>
            <person name="Fairley S."/>
            <person name="Magor K.E."/>
            <person name="Du Z."/>
            <person name="Hu X."/>
            <person name="Goodman L."/>
            <person name="Tafer H."/>
            <person name="Vignal A."/>
            <person name="Lee T."/>
            <person name="Kim K.W."/>
            <person name="Sheng Z."/>
            <person name="An Y."/>
            <person name="Searle S."/>
            <person name="Herrero J."/>
            <person name="Groenen M.A."/>
            <person name="Crooijmans R.P."/>
            <person name="Faraut T."/>
            <person name="Cai Q."/>
            <person name="Webster R.G."/>
            <person name="Aldridge J.R."/>
            <person name="Warren W.C."/>
            <person name="Bartschat S."/>
            <person name="Kehr S."/>
            <person name="Marz M."/>
            <person name="Stadler P.F."/>
            <person name="Smith J."/>
            <person name="Kraus R.H."/>
            <person name="Zhao Y."/>
            <person name="Ren L."/>
            <person name="Fei J."/>
            <person name="Morisson M."/>
            <person name="Kaiser P."/>
            <person name="Griffin D.K."/>
            <person name="Rao M."/>
            <person name="Pitel F."/>
            <person name="Wang J."/>
            <person name="Li N."/>
        </authorList>
    </citation>
    <scope>NUCLEOTIDE SEQUENCE [LARGE SCALE GENOMIC DNA]</scope>
</reference>
<evidence type="ECO:0000256" key="1">
    <source>
        <dbReference type="SAM" id="MobiDB-lite"/>
    </source>
</evidence>
<organism evidence="2 3">
    <name type="scientific">Anas platyrhynchos</name>
    <name type="common">Mallard</name>
    <name type="synonym">Anas boschas</name>
    <dbReference type="NCBI Taxonomy" id="8839"/>
    <lineage>
        <taxon>Eukaryota</taxon>
        <taxon>Metazoa</taxon>
        <taxon>Chordata</taxon>
        <taxon>Craniata</taxon>
        <taxon>Vertebrata</taxon>
        <taxon>Euteleostomi</taxon>
        <taxon>Archelosauria</taxon>
        <taxon>Archosauria</taxon>
        <taxon>Dinosauria</taxon>
        <taxon>Saurischia</taxon>
        <taxon>Theropoda</taxon>
        <taxon>Coelurosauria</taxon>
        <taxon>Aves</taxon>
        <taxon>Neognathae</taxon>
        <taxon>Galloanserae</taxon>
        <taxon>Anseriformes</taxon>
        <taxon>Anatidae</taxon>
        <taxon>Anatinae</taxon>
        <taxon>Anas</taxon>
    </lineage>
</organism>
<sequence>MPPASPSLQQLLGAPRVFSPSPGSPLPGRVPPCMVLSFMEPKPSGEVAQGLLLHQRTRGVPGDEEEAAAYRPQRALHGVTDPNPSLQPRETDGNSGHETQSHGNRYSHKASALVKEHSPSKQDSLTPAGIKARGEHTAASGSGAQRSSSPSPDSIAFDSTACSSSPCVLGKGQNLTVVTAARQTQQLAGTLLHQHLSKSTPLGVSRHRDNRIPHEQQRGSDFMLLLPEFRVLLPPCLPPTTCPQQTDARLFLVLLRARTEYEPERSQQKKTNTVLPAKSAGKNGLYLYGETTSPDFGRAALTSPSTPQMARGSSIGSHKPLALSCQQMQHVEGQQLFLQPACPQCEHDVYSGSAPFASEGRAHGCSQPVAEGTCSARRAPGTAASPESFVPPALQDDTCTWALAAAQHAPGGQNPPLAASPLKTSHLMYLQPATP</sequence>
<feature type="compositionally biased region" description="Polar residues" evidence="1">
    <location>
        <begin position="1"/>
        <end position="10"/>
    </location>
</feature>
<gene>
    <name evidence="2" type="ORF">Anapl_06642</name>
</gene>
<evidence type="ECO:0000313" key="3">
    <source>
        <dbReference type="Proteomes" id="UP000296049"/>
    </source>
</evidence>
<feature type="compositionally biased region" description="Polar residues" evidence="1">
    <location>
        <begin position="82"/>
        <end position="104"/>
    </location>
</feature>
<dbReference type="AlphaFoldDB" id="R0L688"/>
<feature type="region of interest" description="Disordered" evidence="1">
    <location>
        <begin position="1"/>
        <end position="31"/>
    </location>
</feature>
<name>R0L688_ANAPL</name>
<feature type="compositionally biased region" description="Low complexity" evidence="1">
    <location>
        <begin position="138"/>
        <end position="157"/>
    </location>
</feature>
<accession>R0L688</accession>
<keyword evidence="3" id="KW-1185">Reference proteome</keyword>
<evidence type="ECO:0000313" key="2">
    <source>
        <dbReference type="EMBL" id="EOA95792.1"/>
    </source>
</evidence>
<dbReference type="Proteomes" id="UP000296049">
    <property type="component" value="Unassembled WGS sequence"/>
</dbReference>
<protein>
    <submittedName>
        <fullName evidence="2">Uncharacterized protein</fullName>
    </submittedName>
</protein>